<dbReference type="Proteomes" id="UP000299102">
    <property type="component" value="Unassembled WGS sequence"/>
</dbReference>
<feature type="compositionally biased region" description="Basic residues" evidence="1">
    <location>
        <begin position="173"/>
        <end position="182"/>
    </location>
</feature>
<dbReference type="AlphaFoldDB" id="A0A4C1T0C9"/>
<dbReference type="SUPFAM" id="SSF56672">
    <property type="entry name" value="DNA/RNA polymerases"/>
    <property type="match status" value="1"/>
</dbReference>
<dbReference type="PANTHER" id="PTHR24559">
    <property type="entry name" value="TRANSPOSON TY3-I GAG-POL POLYPROTEIN"/>
    <property type="match status" value="1"/>
</dbReference>
<dbReference type="STRING" id="151549.A0A4C1T0C9"/>
<feature type="compositionally biased region" description="Polar residues" evidence="1">
    <location>
        <begin position="183"/>
        <end position="202"/>
    </location>
</feature>
<feature type="domain" description="Reverse transcriptase" evidence="2">
    <location>
        <begin position="302"/>
        <end position="381"/>
    </location>
</feature>
<proteinExistence type="predicted"/>
<evidence type="ECO:0000313" key="3">
    <source>
        <dbReference type="EMBL" id="GBP06898.1"/>
    </source>
</evidence>
<evidence type="ECO:0000259" key="2">
    <source>
        <dbReference type="Pfam" id="PF00078"/>
    </source>
</evidence>
<dbReference type="OrthoDB" id="420169at2759"/>
<dbReference type="Gene3D" id="3.30.70.270">
    <property type="match status" value="1"/>
</dbReference>
<gene>
    <name evidence="3" type="primary">pol</name>
    <name evidence="3" type="ORF">EVAR_67455_1</name>
</gene>
<dbReference type="InterPro" id="IPR043502">
    <property type="entry name" value="DNA/RNA_pol_sf"/>
</dbReference>
<keyword evidence="4" id="KW-1185">Reference proteome</keyword>
<name>A0A4C1T0C9_EUMVA</name>
<evidence type="ECO:0000256" key="1">
    <source>
        <dbReference type="SAM" id="MobiDB-lite"/>
    </source>
</evidence>
<dbReference type="CDD" id="cd01647">
    <property type="entry name" value="RT_LTR"/>
    <property type="match status" value="1"/>
</dbReference>
<organism evidence="3 4">
    <name type="scientific">Eumeta variegata</name>
    <name type="common">Bagworm moth</name>
    <name type="synonym">Eumeta japonica</name>
    <dbReference type="NCBI Taxonomy" id="151549"/>
    <lineage>
        <taxon>Eukaryota</taxon>
        <taxon>Metazoa</taxon>
        <taxon>Ecdysozoa</taxon>
        <taxon>Arthropoda</taxon>
        <taxon>Hexapoda</taxon>
        <taxon>Insecta</taxon>
        <taxon>Pterygota</taxon>
        <taxon>Neoptera</taxon>
        <taxon>Endopterygota</taxon>
        <taxon>Lepidoptera</taxon>
        <taxon>Glossata</taxon>
        <taxon>Ditrysia</taxon>
        <taxon>Tineoidea</taxon>
        <taxon>Psychidae</taxon>
        <taxon>Oiketicinae</taxon>
        <taxon>Eumeta</taxon>
    </lineage>
</organism>
<evidence type="ECO:0000313" key="4">
    <source>
        <dbReference type="Proteomes" id="UP000299102"/>
    </source>
</evidence>
<protein>
    <submittedName>
        <fullName evidence="3">Retrovirus-related Pol polyprotein from transposon gypsy</fullName>
    </submittedName>
</protein>
<dbReference type="InterPro" id="IPR000477">
    <property type="entry name" value="RT_dom"/>
</dbReference>
<comment type="caution">
    <text evidence="3">The sequence shown here is derived from an EMBL/GenBank/DDBJ whole genome shotgun (WGS) entry which is preliminary data.</text>
</comment>
<feature type="compositionally biased region" description="Polar residues" evidence="1">
    <location>
        <begin position="249"/>
        <end position="268"/>
    </location>
</feature>
<dbReference type="InterPro" id="IPR053134">
    <property type="entry name" value="RNA-dir_DNA_polymerase"/>
</dbReference>
<accession>A0A4C1T0C9</accession>
<dbReference type="GO" id="GO:0071897">
    <property type="term" value="P:DNA biosynthetic process"/>
    <property type="evidence" value="ECO:0007669"/>
    <property type="project" value="UniProtKB-ARBA"/>
</dbReference>
<feature type="compositionally biased region" description="Polar residues" evidence="1">
    <location>
        <begin position="162"/>
        <end position="172"/>
    </location>
</feature>
<feature type="compositionally biased region" description="Polar residues" evidence="1">
    <location>
        <begin position="218"/>
        <end position="239"/>
    </location>
</feature>
<sequence>MNSIENVIQTNKYAEALMIIKTKVTGPAADILENHDTPFNFQAIINRLDYTYSDQRPLYMLQEEMRKIKQGRMSLSEYHDEISKALTTITAKISMSNDTPATIKSLTSLAMEEAVRTFKNGISNSFIRSTLYGNPIRDLEHDTVAQMIEHDDNYGKLELSYTRTDSQTQPQQRVKRYPHHNHQQQNARRPSYNYQQHHQYNNWHPPRREQNQQPEPMDTSSGHTAFRQQTPMRPQQHYSSPPWKRSRETSGTFYHSNKIQRNNNSTLTADPRRTESEITSMSPQILNLVSTRYYSRKKIVKTAFSFNGGKYEFNRMPFGLKNAPAIFQRCVDYILRPYIGKFAYVYIDDVLIFSSTPEEHMKHIDVIFKTLKENTLKVSSENQNSSCLK</sequence>
<feature type="region of interest" description="Disordered" evidence="1">
    <location>
        <begin position="162"/>
        <end position="269"/>
    </location>
</feature>
<dbReference type="EMBL" id="BGZK01004104">
    <property type="protein sequence ID" value="GBP06898.1"/>
    <property type="molecule type" value="Genomic_DNA"/>
</dbReference>
<dbReference type="Pfam" id="PF00078">
    <property type="entry name" value="RVT_1"/>
    <property type="match status" value="1"/>
</dbReference>
<reference evidence="3 4" key="1">
    <citation type="journal article" date="2019" name="Commun. Biol.">
        <title>The bagworm genome reveals a unique fibroin gene that provides high tensile strength.</title>
        <authorList>
            <person name="Kono N."/>
            <person name="Nakamura H."/>
            <person name="Ohtoshi R."/>
            <person name="Tomita M."/>
            <person name="Numata K."/>
            <person name="Arakawa K."/>
        </authorList>
    </citation>
    <scope>NUCLEOTIDE SEQUENCE [LARGE SCALE GENOMIC DNA]</scope>
</reference>
<dbReference type="InterPro" id="IPR043128">
    <property type="entry name" value="Rev_trsase/Diguanyl_cyclase"/>
</dbReference>
<dbReference type="PANTHER" id="PTHR24559:SF444">
    <property type="entry name" value="REVERSE TRANSCRIPTASE DOMAIN-CONTAINING PROTEIN"/>
    <property type="match status" value="1"/>
</dbReference>